<reference evidence="1" key="1">
    <citation type="submission" date="2021-06" db="EMBL/GenBank/DDBJ databases">
        <authorList>
            <person name="Kallberg Y."/>
            <person name="Tangrot J."/>
            <person name="Rosling A."/>
        </authorList>
    </citation>
    <scope>NUCLEOTIDE SEQUENCE</scope>
    <source>
        <strain evidence="1">AU212A</strain>
    </source>
</reference>
<dbReference type="Proteomes" id="UP000789860">
    <property type="component" value="Unassembled WGS sequence"/>
</dbReference>
<keyword evidence="2" id="KW-1185">Reference proteome</keyword>
<sequence length="328" mass="37579">MISESTNDEYSEKPNNPKNWSKKRKYAILVELSCMSTLTLLSHSMIYPVMYKIQDSLRTTEFLVNFMIGIYTLFLAFGSLVWATVSEHYGTRNKVYIFALGSIFVSSVLSALAYDIVKDMFGKNEDGPGLDIVYIRPLIGFLVGSVTDGFIAQNIKWHWIFWISAIISSMLFFLSIALPEIYVQKTDKITNEKKSSDYLGPLSLFSYLKKQTGCLDSLPRPDCSRILTTRYERRIAREFRSGTCLTAVQAQKKLTSNEGVYVFTNTICCVLWRQGLESQRLTNVDFIFQHDNDLKHISDIVTDWLDEKGIEVLTWSPYSPDLNPIEHL</sequence>
<evidence type="ECO:0000313" key="2">
    <source>
        <dbReference type="Proteomes" id="UP000789860"/>
    </source>
</evidence>
<dbReference type="EMBL" id="CAJVPM010006198">
    <property type="protein sequence ID" value="CAG8532571.1"/>
    <property type="molecule type" value="Genomic_DNA"/>
</dbReference>
<evidence type="ECO:0000313" key="1">
    <source>
        <dbReference type="EMBL" id="CAG8532571.1"/>
    </source>
</evidence>
<organism evidence="1 2">
    <name type="scientific">Scutellospora calospora</name>
    <dbReference type="NCBI Taxonomy" id="85575"/>
    <lineage>
        <taxon>Eukaryota</taxon>
        <taxon>Fungi</taxon>
        <taxon>Fungi incertae sedis</taxon>
        <taxon>Mucoromycota</taxon>
        <taxon>Glomeromycotina</taxon>
        <taxon>Glomeromycetes</taxon>
        <taxon>Diversisporales</taxon>
        <taxon>Gigasporaceae</taxon>
        <taxon>Scutellospora</taxon>
    </lineage>
</organism>
<name>A0ACA9LIB6_9GLOM</name>
<gene>
    <name evidence="1" type="ORF">SCALOS_LOCUS4516</name>
</gene>
<proteinExistence type="predicted"/>
<accession>A0ACA9LIB6</accession>
<comment type="caution">
    <text evidence="1">The sequence shown here is derived from an EMBL/GenBank/DDBJ whole genome shotgun (WGS) entry which is preliminary data.</text>
</comment>
<protein>
    <submittedName>
        <fullName evidence="1">2493_t:CDS:1</fullName>
    </submittedName>
</protein>